<keyword evidence="2" id="KW-0342">GTP-binding</keyword>
<feature type="compositionally biased region" description="Basic residues" evidence="5">
    <location>
        <begin position="1"/>
        <end position="11"/>
    </location>
</feature>
<dbReference type="InterPro" id="IPR043358">
    <property type="entry name" value="GNL1-like"/>
</dbReference>
<feature type="domain" description="G" evidence="6">
    <location>
        <begin position="316"/>
        <end position="370"/>
    </location>
</feature>
<keyword evidence="1" id="KW-0547">Nucleotide-binding</keyword>
<dbReference type="EMBL" id="JBANRG010000006">
    <property type="protein sequence ID" value="KAK7465407.1"/>
    <property type="molecule type" value="Genomic_DNA"/>
</dbReference>
<dbReference type="PANTHER" id="PTHR45709:SF3">
    <property type="entry name" value="GUANINE NUCLEOTIDE-BINDING PROTEIN-LIKE 1"/>
    <property type="match status" value="1"/>
</dbReference>
<dbReference type="Pfam" id="PF01926">
    <property type="entry name" value="MMR_HSR1"/>
    <property type="match status" value="1"/>
</dbReference>
<feature type="region of interest" description="Disordered" evidence="5">
    <location>
        <begin position="1"/>
        <end position="45"/>
    </location>
</feature>
<proteinExistence type="predicted"/>
<dbReference type="SUPFAM" id="SSF52540">
    <property type="entry name" value="P-loop containing nucleoside triphosphate hydrolases"/>
    <property type="match status" value="1"/>
</dbReference>
<evidence type="ECO:0000256" key="4">
    <source>
        <dbReference type="ARBA" id="ARBA00039902"/>
    </source>
</evidence>
<dbReference type="PANTHER" id="PTHR45709">
    <property type="entry name" value="LARGE SUBUNIT GTPASE 1 HOMOLOG-RELATED"/>
    <property type="match status" value="1"/>
</dbReference>
<evidence type="ECO:0000256" key="1">
    <source>
        <dbReference type="ARBA" id="ARBA00022741"/>
    </source>
</evidence>
<evidence type="ECO:0000256" key="2">
    <source>
        <dbReference type="ARBA" id="ARBA00023134"/>
    </source>
</evidence>
<name>A0ABR1JUI2_9AGAR</name>
<feature type="compositionally biased region" description="Polar residues" evidence="5">
    <location>
        <begin position="29"/>
        <end position="42"/>
    </location>
</feature>
<dbReference type="InterPro" id="IPR006073">
    <property type="entry name" value="GTP-bd"/>
</dbReference>
<gene>
    <name evidence="7" type="ORF">VKT23_005385</name>
</gene>
<evidence type="ECO:0000313" key="7">
    <source>
        <dbReference type="EMBL" id="KAK7465407.1"/>
    </source>
</evidence>
<dbReference type="InterPro" id="IPR027417">
    <property type="entry name" value="P-loop_NTPase"/>
</dbReference>
<dbReference type="Proteomes" id="UP001498398">
    <property type="component" value="Unassembled WGS sequence"/>
</dbReference>
<evidence type="ECO:0000313" key="8">
    <source>
        <dbReference type="Proteomes" id="UP001498398"/>
    </source>
</evidence>
<comment type="caution">
    <text evidence="7">The sequence shown here is derived from an EMBL/GenBank/DDBJ whole genome shotgun (WGS) entry which is preliminary data.</text>
</comment>
<organism evidence="7 8">
    <name type="scientific">Marasmiellus scandens</name>
    <dbReference type="NCBI Taxonomy" id="2682957"/>
    <lineage>
        <taxon>Eukaryota</taxon>
        <taxon>Fungi</taxon>
        <taxon>Dikarya</taxon>
        <taxon>Basidiomycota</taxon>
        <taxon>Agaricomycotina</taxon>
        <taxon>Agaricomycetes</taxon>
        <taxon>Agaricomycetidae</taxon>
        <taxon>Agaricales</taxon>
        <taxon>Marasmiineae</taxon>
        <taxon>Omphalotaceae</taxon>
        <taxon>Marasmiellus</taxon>
    </lineage>
</organism>
<evidence type="ECO:0000259" key="6">
    <source>
        <dbReference type="Pfam" id="PF01926"/>
    </source>
</evidence>
<accession>A0ABR1JUI2</accession>
<protein>
    <recommendedName>
        <fullName evidence="4">Guanine nucleotide-binding protein-like 1</fullName>
    </recommendedName>
</protein>
<reference evidence="7 8" key="1">
    <citation type="submission" date="2024-01" db="EMBL/GenBank/DDBJ databases">
        <title>A draft genome for the cacao thread blight pathogen Marasmiellus scandens.</title>
        <authorList>
            <person name="Baruah I.K."/>
            <person name="Leung J."/>
            <person name="Bukari Y."/>
            <person name="Amoako-Attah I."/>
            <person name="Meinhardt L.W."/>
            <person name="Bailey B.A."/>
            <person name="Cohen S.P."/>
        </authorList>
    </citation>
    <scope>NUCLEOTIDE SEQUENCE [LARGE SCALE GENOMIC DNA]</scope>
    <source>
        <strain evidence="7 8">GH-19</strain>
    </source>
</reference>
<evidence type="ECO:0000256" key="5">
    <source>
        <dbReference type="SAM" id="MobiDB-lite"/>
    </source>
</evidence>
<evidence type="ECO:0000256" key="3">
    <source>
        <dbReference type="ARBA" id="ARBA00037770"/>
    </source>
</evidence>
<keyword evidence="8" id="KW-1185">Reference proteome</keyword>
<comment type="function">
    <text evidence="3">Possible regulatory or functional link with the histocompatibility cluster.</text>
</comment>
<dbReference type="Gene3D" id="3.40.50.300">
    <property type="entry name" value="P-loop containing nucleotide triphosphate hydrolases"/>
    <property type="match status" value="1"/>
</dbReference>
<sequence length="580" mass="65445">MPRKKPSSTRKKKEEQQLKRAVKRGPSSEALQSSRRLQSSFIRPSPEYLDKTKSLASNTPLIRPIPSGTAIHPEHVTDQEPLTCTRRPKWRFEMTKKEVESNEAGLFRKWIKQTDELLEQWQSRSNQTSIPSSPTYFERNLEVWRQLWRVVEISQILLVLLDSRCPLLHYPPSLANYLADRRVILVLTKTDIPRTSQVEAWVTYLRGHYDIPVVRAESYTSKATQDNSERHRFQPYLPQGLREQLVAAIRDLHSKMIQPPEKVKTNPAWMKGWKPSVPTHIDWEAALQFDSETPADPMPLERSDEAEDGETTPFLTVGLLGQPNTGKSSLLNALFGKTRVRASKTPGKTKHFQTLFWTSQIRLVDCPGVVLPNYVPMEMQVLSGILPIPRISAFPACVHFVSNLLPVEKILKLTHPAASEEQVVDKRTWREGMKPIIKQTPSWTAMDILLAYATQKGWFTAKAGRPDVGRAANALLRALAEGRIPWAFWPPGTPPEFTGSEPGTGISLAQELEDDIIDDEDSDQDITAENIEEDNYSNDDDDAEFPDTTAAVGSTLGRFALLEVEDDGGDDDSENEEGIP</sequence>